<organism evidence="3 4">
    <name type="scientific">Babesia bigemina</name>
    <dbReference type="NCBI Taxonomy" id="5866"/>
    <lineage>
        <taxon>Eukaryota</taxon>
        <taxon>Sar</taxon>
        <taxon>Alveolata</taxon>
        <taxon>Apicomplexa</taxon>
        <taxon>Aconoidasida</taxon>
        <taxon>Piroplasmida</taxon>
        <taxon>Babesiidae</taxon>
        <taxon>Babesia</taxon>
    </lineage>
</organism>
<dbReference type="PROSITE" id="PS50103">
    <property type="entry name" value="ZF_C3H1"/>
    <property type="match status" value="1"/>
</dbReference>
<feature type="zinc finger region" description="C3H1-type" evidence="1">
    <location>
        <begin position="211"/>
        <end position="235"/>
    </location>
</feature>
<keyword evidence="1" id="KW-0862">Zinc</keyword>
<dbReference type="VEuPathDB" id="PiroplasmaDB:BBBOND_0200320"/>
<keyword evidence="1" id="KW-0479">Metal-binding</keyword>
<dbReference type="OMA" id="FKHRITR"/>
<evidence type="ECO:0000259" key="2">
    <source>
        <dbReference type="PROSITE" id="PS50103"/>
    </source>
</evidence>
<evidence type="ECO:0000313" key="4">
    <source>
        <dbReference type="Proteomes" id="UP000033188"/>
    </source>
</evidence>
<dbReference type="AlphaFoldDB" id="A0A061DAY1"/>
<sequence length="304" mass="34365">MENNHNSIPIDDCSDLITRAFVPNKMSPYARVSSHYCCPKTQSMFDDPIGLNDESISLANSARSAFSSMDSVATTHIENGFSCIWAEQEGVTTPQHLALSSQTEDPDVRLLKVIKTLFTQGIVDVFRKYIDEIVKKDVKTMIVQKDTGKIHLDINSIRARVFAVLRKCLIHNTEVNVVHIFEAIREKYTTTLTDDIPSFGSITHSNGYCKPCVFANKAINSCKNGVNCNFCHFKHRITRRKSAAREAQEFPKVGREPCTRRQSWACITPQKLQVYLPHALSTNKPIRQITPAIDNRNIFNFTGR</sequence>
<gene>
    <name evidence="3" type="ORF">BBBOND_0200320</name>
</gene>
<dbReference type="Proteomes" id="UP000033188">
    <property type="component" value="Chromosome 2"/>
</dbReference>
<dbReference type="RefSeq" id="XP_012767061.1">
    <property type="nucleotide sequence ID" value="XM_012911607.1"/>
</dbReference>
<dbReference type="OrthoDB" id="364411at2759"/>
<protein>
    <recommendedName>
        <fullName evidence="2">C3H1-type domain-containing protein</fullName>
    </recommendedName>
</protein>
<accession>A0A061DAY1</accession>
<reference evidence="4" key="1">
    <citation type="submission" date="2014-06" db="EMBL/GenBank/DDBJ databases">
        <authorList>
            <person name="Aslett M."/>
            <person name="De Silva N."/>
        </authorList>
    </citation>
    <scope>NUCLEOTIDE SEQUENCE [LARGE SCALE GENOMIC DNA]</scope>
    <source>
        <strain evidence="4">Bond</strain>
    </source>
</reference>
<evidence type="ECO:0000313" key="3">
    <source>
        <dbReference type="EMBL" id="CDR94875.1"/>
    </source>
</evidence>
<dbReference type="GeneID" id="24563416"/>
<proteinExistence type="predicted"/>
<dbReference type="InterPro" id="IPR000571">
    <property type="entry name" value="Znf_CCCH"/>
</dbReference>
<dbReference type="GO" id="GO:0008270">
    <property type="term" value="F:zinc ion binding"/>
    <property type="evidence" value="ECO:0007669"/>
    <property type="project" value="UniProtKB-KW"/>
</dbReference>
<dbReference type="KEGG" id="bbig:BBBOND_0200320"/>
<name>A0A061DAY1_BABBI</name>
<feature type="domain" description="C3H1-type" evidence="2">
    <location>
        <begin position="211"/>
        <end position="235"/>
    </location>
</feature>
<dbReference type="EMBL" id="LK391708">
    <property type="protein sequence ID" value="CDR94875.1"/>
    <property type="molecule type" value="Genomic_DNA"/>
</dbReference>
<keyword evidence="4" id="KW-1185">Reference proteome</keyword>
<keyword evidence="1" id="KW-0863">Zinc-finger</keyword>
<evidence type="ECO:0000256" key="1">
    <source>
        <dbReference type="PROSITE-ProRule" id="PRU00723"/>
    </source>
</evidence>